<sequence>METVANKFFNAHISHRQETHYFTHWLIAFIAFIFVWNFHGIGTAFAWGGLTHLITDSLTVSSIPFSPWSDRRFHLFGGRLTTGSMGEYLVSGVVVLVCFSFIGAFQTSSEFALFFCQSGEYYESGLIDASEWKKSRFKLL</sequence>
<evidence type="ECO:0000313" key="3">
    <source>
        <dbReference type="Proteomes" id="UP000626656"/>
    </source>
</evidence>
<evidence type="ECO:0000313" key="2">
    <source>
        <dbReference type="EMBL" id="CAB5498219.1"/>
    </source>
</evidence>
<keyword evidence="3" id="KW-1185">Reference proteome</keyword>
<protein>
    <recommendedName>
        <fullName evidence="4">Metal-dependent hydrolase</fullName>
    </recommendedName>
</protein>
<dbReference type="Pfam" id="PF04307">
    <property type="entry name" value="YdjM"/>
    <property type="match status" value="1"/>
</dbReference>
<gene>
    <name evidence="2" type="ORF">AZO1586I_301</name>
</gene>
<evidence type="ECO:0000256" key="1">
    <source>
        <dbReference type="SAM" id="Phobius"/>
    </source>
</evidence>
<evidence type="ECO:0008006" key="4">
    <source>
        <dbReference type="Google" id="ProtNLM"/>
    </source>
</evidence>
<organism evidence="2 3">
    <name type="scientific">Bathymodiolus thermophilus thioautotrophic gill symbiont</name>
    <dbReference type="NCBI Taxonomy" id="2360"/>
    <lineage>
        <taxon>Bacteria</taxon>
        <taxon>Pseudomonadati</taxon>
        <taxon>Pseudomonadota</taxon>
        <taxon>Gammaproteobacteria</taxon>
        <taxon>sulfur-oxidizing symbionts</taxon>
    </lineage>
</organism>
<reference evidence="2 3" key="1">
    <citation type="submission" date="2020-05" db="EMBL/GenBank/DDBJ databases">
        <authorList>
            <person name="Petersen J."/>
            <person name="Sayavedra L."/>
        </authorList>
    </citation>
    <scope>NUCLEOTIDE SEQUENCE [LARGE SCALE GENOMIC DNA]</scope>
    <source>
        <strain evidence="2">B azoricus SOX ET2 1586I</strain>
    </source>
</reference>
<dbReference type="EMBL" id="CAHJWF010000074">
    <property type="protein sequence ID" value="CAB5498219.1"/>
    <property type="molecule type" value="Genomic_DNA"/>
</dbReference>
<keyword evidence="1" id="KW-0472">Membrane</keyword>
<feature type="transmembrane region" description="Helical" evidence="1">
    <location>
        <begin position="21"/>
        <end position="38"/>
    </location>
</feature>
<comment type="caution">
    <text evidence="2">The sequence shown here is derived from an EMBL/GenBank/DDBJ whole genome shotgun (WGS) entry which is preliminary data.</text>
</comment>
<accession>A0ABN7G8H8</accession>
<keyword evidence="1" id="KW-1133">Transmembrane helix</keyword>
<name>A0ABN7G8H8_9GAMM</name>
<dbReference type="RefSeq" id="WP_202784013.1">
    <property type="nucleotide sequence ID" value="NZ_CAHJWF010000074.1"/>
</dbReference>
<proteinExistence type="predicted"/>
<feature type="transmembrane region" description="Helical" evidence="1">
    <location>
        <begin position="86"/>
        <end position="105"/>
    </location>
</feature>
<dbReference type="Proteomes" id="UP000626656">
    <property type="component" value="Unassembled WGS sequence"/>
</dbReference>
<dbReference type="InterPro" id="IPR007404">
    <property type="entry name" value="YdjM-like"/>
</dbReference>
<keyword evidence="1" id="KW-0812">Transmembrane</keyword>